<proteinExistence type="predicted"/>
<sequence>MPKNSKSFKRAHVTAKITNAWSSVDSGLVAHSFKCCSISLTRDGSENDQIFDYDHLFDPNNNNAADEGFRRQENIFENDDLGFNEELNYNEKPEYDVK</sequence>
<evidence type="ECO:0000313" key="2">
    <source>
        <dbReference type="Proteomes" id="UP000789759"/>
    </source>
</evidence>
<evidence type="ECO:0000313" key="1">
    <source>
        <dbReference type="EMBL" id="CAG8792976.1"/>
    </source>
</evidence>
<dbReference type="AlphaFoldDB" id="A0A9N9P736"/>
<comment type="caution">
    <text evidence="1">The sequence shown here is derived from an EMBL/GenBank/DDBJ whole genome shotgun (WGS) entry which is preliminary data.</text>
</comment>
<organism evidence="1 2">
    <name type="scientific">Cetraspora pellucida</name>
    <dbReference type="NCBI Taxonomy" id="1433469"/>
    <lineage>
        <taxon>Eukaryota</taxon>
        <taxon>Fungi</taxon>
        <taxon>Fungi incertae sedis</taxon>
        <taxon>Mucoromycota</taxon>
        <taxon>Glomeromycotina</taxon>
        <taxon>Glomeromycetes</taxon>
        <taxon>Diversisporales</taxon>
        <taxon>Gigasporaceae</taxon>
        <taxon>Cetraspora</taxon>
    </lineage>
</organism>
<gene>
    <name evidence="1" type="ORF">CPELLU_LOCUS17131</name>
</gene>
<dbReference type="EMBL" id="CAJVQA010027848">
    <property type="protein sequence ID" value="CAG8792976.1"/>
    <property type="molecule type" value="Genomic_DNA"/>
</dbReference>
<dbReference type="Proteomes" id="UP000789759">
    <property type="component" value="Unassembled WGS sequence"/>
</dbReference>
<protein>
    <submittedName>
        <fullName evidence="1">20955_t:CDS:1</fullName>
    </submittedName>
</protein>
<accession>A0A9N9P736</accession>
<dbReference type="OrthoDB" id="2447701at2759"/>
<reference evidence="1" key="1">
    <citation type="submission" date="2021-06" db="EMBL/GenBank/DDBJ databases">
        <authorList>
            <person name="Kallberg Y."/>
            <person name="Tangrot J."/>
            <person name="Rosling A."/>
        </authorList>
    </citation>
    <scope>NUCLEOTIDE SEQUENCE</scope>
    <source>
        <strain evidence="1">FL966</strain>
    </source>
</reference>
<name>A0A9N9P736_9GLOM</name>
<keyword evidence="2" id="KW-1185">Reference proteome</keyword>